<dbReference type="OrthoDB" id="465500at2"/>
<evidence type="ECO:0000313" key="1">
    <source>
        <dbReference type="EMBL" id="GBF82745.1"/>
    </source>
</evidence>
<comment type="caution">
    <text evidence="1">The sequence shown here is derived from an EMBL/GenBank/DDBJ whole genome shotgun (WGS) entry which is preliminary data.</text>
</comment>
<name>A0A401INB6_APHSA</name>
<reference evidence="2" key="1">
    <citation type="submission" date="2017-05" db="EMBL/GenBank/DDBJ databases">
        <title>Physiological properties and genetic analysis related to exopolysaccharide production of fresh-water unicellular cyanobacterium Aphanothece sacrum, Suizenji Nori, that has been cultured as a food source in Japan.</title>
        <authorList>
            <person name="Kanesaki Y."/>
            <person name="Yoshikawa S."/>
            <person name="Ohki K."/>
        </authorList>
    </citation>
    <scope>NUCLEOTIDE SEQUENCE [LARGE SCALE GENOMIC DNA]</scope>
    <source>
        <strain evidence="2">FPU1</strain>
    </source>
</reference>
<sequence>MTTYNQVLTEIQSLSLSEQLRLLDELKVLVSHSIEVEGDDETIPIEDIMQSQTAWEDYISGKDQGITSQDLKRKLLGENFA</sequence>
<dbReference type="EMBL" id="BDQK01000017">
    <property type="protein sequence ID" value="GBF82745.1"/>
    <property type="molecule type" value="Genomic_DNA"/>
</dbReference>
<dbReference type="Proteomes" id="UP000287247">
    <property type="component" value="Unassembled WGS sequence"/>
</dbReference>
<organism evidence="1 2">
    <name type="scientific">Aphanothece sacrum FPU1</name>
    <dbReference type="NCBI Taxonomy" id="1920663"/>
    <lineage>
        <taxon>Bacteria</taxon>
        <taxon>Bacillati</taxon>
        <taxon>Cyanobacteriota</taxon>
        <taxon>Cyanophyceae</taxon>
        <taxon>Oscillatoriophycideae</taxon>
        <taxon>Chroococcales</taxon>
        <taxon>Aphanothecaceae</taxon>
        <taxon>Aphanothece</taxon>
    </lineage>
</organism>
<evidence type="ECO:0000313" key="2">
    <source>
        <dbReference type="Proteomes" id="UP000287247"/>
    </source>
</evidence>
<keyword evidence="2" id="KW-1185">Reference proteome</keyword>
<dbReference type="RefSeq" id="WP_124973248.1">
    <property type="nucleotide sequence ID" value="NZ_BDQK01000017.1"/>
</dbReference>
<protein>
    <submittedName>
        <fullName evidence="1">Isoleucyl-tRNA synthase</fullName>
    </submittedName>
</protein>
<accession>A0A401INB6</accession>
<dbReference type="AlphaFoldDB" id="A0A401INB6"/>
<proteinExistence type="predicted"/>
<gene>
    <name evidence="1" type="ORF">AsFPU1_4179</name>
</gene>